<evidence type="ECO:0000256" key="3">
    <source>
        <dbReference type="ARBA" id="ARBA00022603"/>
    </source>
</evidence>
<feature type="binding site" evidence="6">
    <location>
        <position position="148"/>
    </location>
    <ligand>
        <name>S-adenosyl-L-methionine</name>
        <dbReference type="ChEBI" id="CHEBI:59789"/>
    </ligand>
</feature>
<comment type="similarity">
    <text evidence="6">Belongs to the methyltransferase superfamily. RNA methyltransferase RsmG family.</text>
</comment>
<keyword evidence="8" id="KW-1185">Reference proteome</keyword>
<dbReference type="SUPFAM" id="SSF53335">
    <property type="entry name" value="S-adenosyl-L-methionine-dependent methyltransferases"/>
    <property type="match status" value="1"/>
</dbReference>
<comment type="function">
    <text evidence="6">Specifically methylates the N7 position of a guanine in 16S rRNA.</text>
</comment>
<dbReference type="FunFam" id="3.40.50.150:FF:000041">
    <property type="entry name" value="Ribosomal RNA small subunit methyltransferase G"/>
    <property type="match status" value="1"/>
</dbReference>
<dbReference type="eggNOG" id="COG0357">
    <property type="taxonomic scope" value="Bacteria"/>
</dbReference>
<organism evidence="7 8">
    <name type="scientific">Acetobacterium woodii (strain ATCC 29683 / DSM 1030 / JCM 2381 / KCTC 1655 / WB1)</name>
    <dbReference type="NCBI Taxonomy" id="931626"/>
    <lineage>
        <taxon>Bacteria</taxon>
        <taxon>Bacillati</taxon>
        <taxon>Bacillota</taxon>
        <taxon>Clostridia</taxon>
        <taxon>Eubacteriales</taxon>
        <taxon>Eubacteriaceae</taxon>
        <taxon>Acetobacterium</taxon>
    </lineage>
</organism>
<dbReference type="OrthoDB" id="9808773at2"/>
<accession>H6LCX7</accession>
<comment type="subcellular location">
    <subcellularLocation>
        <location evidence="6">Cytoplasm</location>
    </subcellularLocation>
</comment>
<dbReference type="EC" id="2.1.1.-" evidence="6"/>
<evidence type="ECO:0000256" key="4">
    <source>
        <dbReference type="ARBA" id="ARBA00022679"/>
    </source>
</evidence>
<feature type="binding site" evidence="6">
    <location>
        <position position="78"/>
    </location>
    <ligand>
        <name>S-adenosyl-L-methionine</name>
        <dbReference type="ChEBI" id="CHEBI:59789"/>
    </ligand>
</feature>
<dbReference type="GO" id="GO:0005829">
    <property type="term" value="C:cytosol"/>
    <property type="evidence" value="ECO:0007669"/>
    <property type="project" value="TreeGrafter"/>
</dbReference>
<evidence type="ECO:0000313" key="8">
    <source>
        <dbReference type="Proteomes" id="UP000007177"/>
    </source>
</evidence>
<evidence type="ECO:0000256" key="6">
    <source>
        <dbReference type="HAMAP-Rule" id="MF_00074"/>
    </source>
</evidence>
<dbReference type="RefSeq" id="WP_014357858.1">
    <property type="nucleotide sequence ID" value="NC_016894.1"/>
</dbReference>
<dbReference type="NCBIfam" id="TIGR00138">
    <property type="entry name" value="rsmG_gidB"/>
    <property type="match status" value="1"/>
</dbReference>
<evidence type="ECO:0000256" key="2">
    <source>
        <dbReference type="ARBA" id="ARBA00022552"/>
    </source>
</evidence>
<protein>
    <recommendedName>
        <fullName evidence="6">Ribosomal RNA small subunit methyltransferase G</fullName>
        <ecNumber evidence="6">2.1.1.-</ecNumber>
    </recommendedName>
    <alternativeName>
        <fullName evidence="6">16S rRNA 7-methylguanosine methyltransferase</fullName>
        <shortName evidence="6">16S rRNA m7G methyltransferase</shortName>
    </alternativeName>
</protein>
<dbReference type="KEGG" id="awo:Awo_c35580"/>
<dbReference type="PANTHER" id="PTHR31760:SF0">
    <property type="entry name" value="S-ADENOSYL-L-METHIONINE-DEPENDENT METHYLTRANSFERASES SUPERFAMILY PROTEIN"/>
    <property type="match status" value="1"/>
</dbReference>
<dbReference type="PANTHER" id="PTHR31760">
    <property type="entry name" value="S-ADENOSYL-L-METHIONINE-DEPENDENT METHYLTRANSFERASES SUPERFAMILY PROTEIN"/>
    <property type="match status" value="1"/>
</dbReference>
<reference evidence="7 8" key="2">
    <citation type="journal article" date="2012" name="PLoS ONE">
        <title>An ancient pathway combining carbon dioxide fixation with the generation and utilization of a sodium ion gradient for ATP synthesis.</title>
        <authorList>
            <person name="Poehlein A."/>
            <person name="Schmidt S."/>
            <person name="Kaster A.K."/>
            <person name="Goenrich M."/>
            <person name="Vollmers J."/>
            <person name="Thurmer A."/>
            <person name="Bertsch J."/>
            <person name="Schuchmann K."/>
            <person name="Voigt B."/>
            <person name="Hecker M."/>
            <person name="Daniel R."/>
            <person name="Thauer R.K."/>
            <person name="Gottschalk G."/>
            <person name="Muller V."/>
        </authorList>
    </citation>
    <scope>NUCLEOTIDE SEQUENCE [LARGE SCALE GENOMIC DNA]</scope>
    <source>
        <strain evidence="8">ATCC 29683 / DSM 1030 / JCM 2381 / KCTC 1655 / WB1</strain>
    </source>
</reference>
<gene>
    <name evidence="7" type="primary">gidB</name>
    <name evidence="6" type="synonym">rsmG</name>
    <name evidence="7" type="ordered locus">Awo_c35580</name>
</gene>
<dbReference type="Gene3D" id="3.40.50.150">
    <property type="entry name" value="Vaccinia Virus protein VP39"/>
    <property type="match status" value="1"/>
</dbReference>
<dbReference type="HAMAP" id="MF_00074">
    <property type="entry name" value="16SrRNA_methyltr_G"/>
    <property type="match status" value="1"/>
</dbReference>
<evidence type="ECO:0000256" key="1">
    <source>
        <dbReference type="ARBA" id="ARBA00022490"/>
    </source>
</evidence>
<dbReference type="EMBL" id="CP002987">
    <property type="protein sequence ID" value="AFA50282.1"/>
    <property type="molecule type" value="Genomic_DNA"/>
</dbReference>
<keyword evidence="5 6" id="KW-0949">S-adenosyl-L-methionine</keyword>
<evidence type="ECO:0000313" key="7">
    <source>
        <dbReference type="EMBL" id="AFA50282.1"/>
    </source>
</evidence>
<feature type="binding site" evidence="6">
    <location>
        <position position="83"/>
    </location>
    <ligand>
        <name>S-adenosyl-L-methionine</name>
        <dbReference type="ChEBI" id="CHEBI:59789"/>
    </ligand>
</feature>
<keyword evidence="1 6" id="KW-0963">Cytoplasm</keyword>
<dbReference type="Pfam" id="PF02527">
    <property type="entry name" value="GidB"/>
    <property type="match status" value="1"/>
</dbReference>
<feature type="binding site" evidence="6">
    <location>
        <begin position="129"/>
        <end position="130"/>
    </location>
    <ligand>
        <name>S-adenosyl-L-methionine</name>
        <dbReference type="ChEBI" id="CHEBI:59789"/>
    </ligand>
</feature>
<sequence>MNNKTERLIELGNQAGIDLEVNQSELLIGYMERLLEMNKKINLTRITDEEEFIKLHLLDSLTLLKLIENKNATILDVGTGGGFPGIPLAILLENAEITLMDSTKKKLNVVQAIAEELKINNIKILHGRAEELGQNDNYREKYQIVTSRAVANLTLLSEYCLPLTQVGGHFLSMKGRDYQEELLAAEKPIDILGAKLLKVEPGLLLQNDYLHVIINMKKIKATPKQFPRLNGKIKKEVFPL</sequence>
<dbReference type="CDD" id="cd02440">
    <property type="entry name" value="AdoMet_MTases"/>
    <property type="match status" value="1"/>
</dbReference>
<dbReference type="InterPro" id="IPR003682">
    <property type="entry name" value="rRNA_ssu_MeTfrase_G"/>
</dbReference>
<keyword evidence="4 6" id="KW-0808">Transferase</keyword>
<dbReference type="AlphaFoldDB" id="H6LCX7"/>
<keyword evidence="2 6" id="KW-0698">rRNA processing</keyword>
<feature type="binding site" evidence="6">
    <location>
        <begin position="101"/>
        <end position="103"/>
    </location>
    <ligand>
        <name>S-adenosyl-L-methionine</name>
        <dbReference type="ChEBI" id="CHEBI:59789"/>
    </ligand>
</feature>
<dbReference type="PIRSF" id="PIRSF003078">
    <property type="entry name" value="GidB"/>
    <property type="match status" value="1"/>
</dbReference>
<keyword evidence="3 6" id="KW-0489">Methyltransferase</keyword>
<dbReference type="Proteomes" id="UP000007177">
    <property type="component" value="Chromosome"/>
</dbReference>
<dbReference type="STRING" id="931626.Awo_c35580"/>
<dbReference type="InterPro" id="IPR029063">
    <property type="entry name" value="SAM-dependent_MTases_sf"/>
</dbReference>
<evidence type="ECO:0000256" key="5">
    <source>
        <dbReference type="ARBA" id="ARBA00022691"/>
    </source>
</evidence>
<proteinExistence type="inferred from homology"/>
<dbReference type="HOGENOM" id="CLU_065341_0_0_9"/>
<name>H6LCX7_ACEWD</name>
<reference evidence="8" key="1">
    <citation type="submission" date="2011-07" db="EMBL/GenBank/DDBJ databases">
        <title>Complete genome sequence of Acetobacterium woodii.</title>
        <authorList>
            <person name="Poehlein A."/>
            <person name="Schmidt S."/>
            <person name="Kaster A.-K."/>
            <person name="Goenrich M."/>
            <person name="Vollmers J."/>
            <person name="Thuermer A."/>
            <person name="Gottschalk G."/>
            <person name="Thauer R.K."/>
            <person name="Daniel R."/>
            <person name="Mueller V."/>
        </authorList>
    </citation>
    <scope>NUCLEOTIDE SEQUENCE [LARGE SCALE GENOMIC DNA]</scope>
    <source>
        <strain evidence="8">ATCC 29683 / DSM 1030 / JCM 2381 / KCTC 1655 / WB1</strain>
    </source>
</reference>
<dbReference type="GO" id="GO:0070043">
    <property type="term" value="F:rRNA (guanine-N7-)-methyltransferase activity"/>
    <property type="evidence" value="ECO:0007669"/>
    <property type="project" value="UniProtKB-UniRule"/>
</dbReference>